<keyword evidence="2 7" id="KW-0441">Lipid A biosynthesis</keyword>
<keyword evidence="6 7" id="KW-0012">Acyltransferase</keyword>
<dbReference type="CDD" id="cd03352">
    <property type="entry name" value="LbH_LpxD"/>
    <property type="match status" value="1"/>
</dbReference>
<evidence type="ECO:0000259" key="8">
    <source>
        <dbReference type="Pfam" id="PF04613"/>
    </source>
</evidence>
<feature type="active site" description="Proton acceptor" evidence="7">
    <location>
        <position position="255"/>
    </location>
</feature>
<dbReference type="InterPro" id="IPR011004">
    <property type="entry name" value="Trimer_LpxA-like_sf"/>
</dbReference>
<name>A0ABQ4SU00_9HYPH</name>
<dbReference type="RefSeq" id="WP_238274586.1">
    <property type="nucleotide sequence ID" value="NZ_BPQR01000020.1"/>
</dbReference>
<dbReference type="Pfam" id="PF00132">
    <property type="entry name" value="Hexapep"/>
    <property type="match status" value="2"/>
</dbReference>
<dbReference type="Proteomes" id="UP001055102">
    <property type="component" value="Unassembled WGS sequence"/>
</dbReference>
<dbReference type="EC" id="2.3.1.191" evidence="7"/>
<proteinExistence type="inferred from homology"/>
<feature type="domain" description="UDP-3-O-[3-hydroxymyristoyl] glucosamine N-acyltransferase non-repeat region" evidence="8">
    <location>
        <begin position="34"/>
        <end position="99"/>
    </location>
</feature>
<evidence type="ECO:0000256" key="4">
    <source>
        <dbReference type="ARBA" id="ARBA00022737"/>
    </source>
</evidence>
<evidence type="ECO:0000256" key="3">
    <source>
        <dbReference type="ARBA" id="ARBA00022679"/>
    </source>
</evidence>
<dbReference type="PROSITE" id="PS00101">
    <property type="entry name" value="HEXAPEP_TRANSFERASES"/>
    <property type="match status" value="1"/>
</dbReference>
<comment type="caution">
    <text evidence="9">The sequence shown here is derived from an EMBL/GenBank/DDBJ whole genome shotgun (WGS) entry which is preliminary data.</text>
</comment>
<keyword evidence="10" id="KW-1185">Reference proteome</keyword>
<evidence type="ECO:0000256" key="1">
    <source>
        <dbReference type="ARBA" id="ARBA00022516"/>
    </source>
</evidence>
<reference evidence="9" key="2">
    <citation type="submission" date="2021-08" db="EMBL/GenBank/DDBJ databases">
        <authorList>
            <person name="Tani A."/>
            <person name="Ola A."/>
            <person name="Ogura Y."/>
            <person name="Katsura K."/>
            <person name="Hayashi T."/>
        </authorList>
    </citation>
    <scope>NUCLEOTIDE SEQUENCE</scope>
    <source>
        <strain evidence="9">LMG 23639</strain>
    </source>
</reference>
<dbReference type="InterPro" id="IPR001451">
    <property type="entry name" value="Hexapep"/>
</dbReference>
<comment type="pathway">
    <text evidence="7">Bacterial outer membrane biogenesis; LPS lipid A biosynthesis.</text>
</comment>
<dbReference type="Pfam" id="PF04613">
    <property type="entry name" value="LpxD"/>
    <property type="match status" value="1"/>
</dbReference>
<reference evidence="9" key="1">
    <citation type="journal article" date="2021" name="Front. Microbiol.">
        <title>Comprehensive Comparative Genomics and Phenotyping of Methylobacterium Species.</title>
        <authorList>
            <person name="Alessa O."/>
            <person name="Ogura Y."/>
            <person name="Fujitani Y."/>
            <person name="Takami H."/>
            <person name="Hayashi T."/>
            <person name="Sahin N."/>
            <person name="Tani A."/>
        </authorList>
    </citation>
    <scope>NUCLEOTIDE SEQUENCE</scope>
    <source>
        <strain evidence="9">LMG 23639</strain>
    </source>
</reference>
<evidence type="ECO:0000256" key="7">
    <source>
        <dbReference type="HAMAP-Rule" id="MF_00523"/>
    </source>
</evidence>
<dbReference type="NCBIfam" id="TIGR01853">
    <property type="entry name" value="lipid_A_lpxD"/>
    <property type="match status" value="1"/>
</dbReference>
<comment type="similarity">
    <text evidence="7">Belongs to the transferase hexapeptide repeat family. LpxD subfamily.</text>
</comment>
<dbReference type="SUPFAM" id="SSF51161">
    <property type="entry name" value="Trimeric LpxA-like enzymes"/>
    <property type="match status" value="1"/>
</dbReference>
<evidence type="ECO:0000256" key="2">
    <source>
        <dbReference type="ARBA" id="ARBA00022556"/>
    </source>
</evidence>
<comment type="catalytic activity">
    <reaction evidence="7">
        <text>a UDP-3-O-[(3R)-3-hydroxyacyl]-alpha-D-glucosamine + a (3R)-hydroxyacyl-[ACP] = a UDP-2-N,3-O-bis[(3R)-3-hydroxyacyl]-alpha-D-glucosamine + holo-[ACP] + H(+)</text>
        <dbReference type="Rhea" id="RHEA:53836"/>
        <dbReference type="Rhea" id="RHEA-COMP:9685"/>
        <dbReference type="Rhea" id="RHEA-COMP:9945"/>
        <dbReference type="ChEBI" id="CHEBI:15378"/>
        <dbReference type="ChEBI" id="CHEBI:64479"/>
        <dbReference type="ChEBI" id="CHEBI:78827"/>
        <dbReference type="ChEBI" id="CHEBI:137740"/>
        <dbReference type="ChEBI" id="CHEBI:137748"/>
        <dbReference type="EC" id="2.3.1.191"/>
    </reaction>
</comment>
<comment type="function">
    <text evidence="7">Catalyzes the N-acylation of UDP-3-O-acylglucosamine using 3-hydroxyacyl-ACP as the acyl donor. Is involved in the biosynthesis of lipid A, a phosphorylated glycolipid that anchors the lipopolysaccharide to the outer membrane of the cell.</text>
</comment>
<comment type="subunit">
    <text evidence="7">Homotrimer.</text>
</comment>
<keyword evidence="4 7" id="KW-0677">Repeat</keyword>
<keyword evidence="5 7" id="KW-0443">Lipid metabolism</keyword>
<evidence type="ECO:0000256" key="6">
    <source>
        <dbReference type="ARBA" id="ARBA00023315"/>
    </source>
</evidence>
<evidence type="ECO:0000313" key="9">
    <source>
        <dbReference type="EMBL" id="GJE05923.1"/>
    </source>
</evidence>
<protein>
    <recommendedName>
        <fullName evidence="7">UDP-3-O-acylglucosamine N-acyltransferase</fullName>
        <ecNumber evidence="7">2.3.1.191</ecNumber>
    </recommendedName>
</protein>
<dbReference type="PANTHER" id="PTHR43378">
    <property type="entry name" value="UDP-3-O-ACYLGLUCOSAMINE N-ACYLTRANSFERASE"/>
    <property type="match status" value="1"/>
</dbReference>
<dbReference type="Gene3D" id="3.40.1390.10">
    <property type="entry name" value="MurE/MurF, N-terminal domain"/>
    <property type="match status" value="1"/>
</dbReference>
<dbReference type="EMBL" id="BPQR01000020">
    <property type="protein sequence ID" value="GJE05923.1"/>
    <property type="molecule type" value="Genomic_DNA"/>
</dbReference>
<dbReference type="InterPro" id="IPR018357">
    <property type="entry name" value="Hexapep_transf_CS"/>
</dbReference>
<evidence type="ECO:0000313" key="10">
    <source>
        <dbReference type="Proteomes" id="UP001055102"/>
    </source>
</evidence>
<dbReference type="InterPro" id="IPR007691">
    <property type="entry name" value="LpxD"/>
</dbReference>
<keyword evidence="3 7" id="KW-0808">Transferase</keyword>
<dbReference type="Gene3D" id="2.160.10.10">
    <property type="entry name" value="Hexapeptide repeat proteins"/>
    <property type="match status" value="1"/>
</dbReference>
<keyword evidence="1 7" id="KW-0444">Lipid biosynthesis</keyword>
<dbReference type="NCBIfam" id="NF002060">
    <property type="entry name" value="PRK00892.1"/>
    <property type="match status" value="1"/>
</dbReference>
<dbReference type="PANTHER" id="PTHR43378:SF2">
    <property type="entry name" value="UDP-3-O-ACYLGLUCOSAMINE N-ACYLTRANSFERASE 1, MITOCHONDRIAL-RELATED"/>
    <property type="match status" value="1"/>
</dbReference>
<organism evidence="9 10">
    <name type="scientific">Methylobacterium jeotgali</name>
    <dbReference type="NCBI Taxonomy" id="381630"/>
    <lineage>
        <taxon>Bacteria</taxon>
        <taxon>Pseudomonadati</taxon>
        <taxon>Pseudomonadota</taxon>
        <taxon>Alphaproteobacteria</taxon>
        <taxon>Hyphomicrobiales</taxon>
        <taxon>Methylobacteriaceae</taxon>
        <taxon>Methylobacterium</taxon>
    </lineage>
</organism>
<evidence type="ECO:0000256" key="5">
    <source>
        <dbReference type="ARBA" id="ARBA00023098"/>
    </source>
</evidence>
<sequence length="350" mass="35619">MDLAFFTPALSLSLGDIAEAAGVSVPDGFDRGLLIAGAAPLESAGPADLAYMDNARYGEALAATRAGACLVSPRFAARVPAGTAALVCRDPYRVYAGILGRLHPDAMRPGSLFGASGVSAGAHVHPEARLEENVRIDPGAVVGPGAEIGSGSAIGPGAVVGPGVRIGRDSSIGAGATLTHALLGNRVIVHPGARIGQDGFGFAMGASHLKVPQVGRVIVQDDVEIGANTTIDRGASRDTVIGEGTKIDNLVQIAHNVVIGRHCVIVSGVGISGSTTLEDYVVLGGQVGVVGHLRIGRGSQIAGSSNVNRDVPPGSRWGGTPAKPVRAWFRELTTLARLAERGAEPPERES</sequence>
<accession>A0ABQ4SU00</accession>
<gene>
    <name evidence="7 9" type="primary">lpxD</name>
    <name evidence="9" type="ORF">AOPFMNJM_1229</name>
</gene>
<dbReference type="InterPro" id="IPR020573">
    <property type="entry name" value="UDP_GlcNAc_AcTrfase_non-rep"/>
</dbReference>
<dbReference type="HAMAP" id="MF_00523">
    <property type="entry name" value="LpxD"/>
    <property type="match status" value="1"/>
</dbReference>